<dbReference type="AlphaFoldDB" id="A0AA96RGM6"/>
<proteinExistence type="predicted"/>
<evidence type="ECO:0000313" key="2">
    <source>
        <dbReference type="EMBL" id="WNQ12671.1"/>
    </source>
</evidence>
<keyword evidence="3" id="KW-1185">Reference proteome</keyword>
<protein>
    <recommendedName>
        <fullName evidence="4">DUF4139 domain-containing protein</fullName>
    </recommendedName>
</protein>
<dbReference type="Proteomes" id="UP001305702">
    <property type="component" value="Chromosome"/>
</dbReference>
<dbReference type="RefSeq" id="WP_315606449.1">
    <property type="nucleotide sequence ID" value="NZ_CP130318.1"/>
</dbReference>
<dbReference type="KEGG" id="paun:MJA45_06470"/>
<gene>
    <name evidence="2" type="ORF">MJA45_06470</name>
</gene>
<feature type="signal peptide" evidence="1">
    <location>
        <begin position="1"/>
        <end position="29"/>
    </location>
</feature>
<evidence type="ECO:0000313" key="3">
    <source>
        <dbReference type="Proteomes" id="UP001305702"/>
    </source>
</evidence>
<sequence>MKRKGTKTVAVMILSGALLLPGAPYLAIAQESPSASMQAAGYYLPNSVRAVVKSVLNEKTAEGTRIGAVVKLYNEGTRVTRVPDLELKAKTTDGVSYTLSPSASNPRSIQPRTSVEVSYMMAVDREDEFSLEELSWVEVDEYVYPKKETYIQSVPVGGMEWRGEGTVWNKPSASVKWGDSFSLPDLTTALEYKADGLDEQITPQGNTTVVRLLVTNKSKEKRSIPDFRLNALSDKAYTGQRLEQGNVTLEPGEQRYVHFSFPIENRLDLHSLMVLTPETFTADDKTTVTYYVGRLAVTLPEDSNAQPFIRKPVAYDWNSRIPFDSLNRLIHPKLEVTLADLHLNESEGGGFKSGIAKFKLINRSDRPLPLPNFQTQWVSADGNKYAGTRQSTKVDSLMPNVGYVLYYSFVLPASEKGDRVGMELLDGVTAAPYKATIASLQTGIKPSVKGLDFYPFQVKLNDWTVTPEQAQPQATTFTYKVNLNLSVTRQDEVVVDQTFTRMKVELLDSQGNTLGAKLLPLTGEGRVESGVQTIDIRSIRSVRDFSLRVYETVETPFGEAERLLGTFTP</sequence>
<reference evidence="2 3" key="1">
    <citation type="submission" date="2022-02" db="EMBL/GenBank/DDBJ databases">
        <title>Paenibacillus sp. MBLB1776 Whole Genome Shotgun Sequencing.</title>
        <authorList>
            <person name="Hwang C.Y."/>
            <person name="Cho E.-S."/>
            <person name="Seo M.-J."/>
        </authorList>
    </citation>
    <scope>NUCLEOTIDE SEQUENCE [LARGE SCALE GENOMIC DNA]</scope>
    <source>
        <strain evidence="2 3">MBLB1776</strain>
    </source>
</reference>
<organism evidence="2 3">
    <name type="scientific">Paenibacillus aurantius</name>
    <dbReference type="NCBI Taxonomy" id="2918900"/>
    <lineage>
        <taxon>Bacteria</taxon>
        <taxon>Bacillati</taxon>
        <taxon>Bacillota</taxon>
        <taxon>Bacilli</taxon>
        <taxon>Bacillales</taxon>
        <taxon>Paenibacillaceae</taxon>
        <taxon>Paenibacillus</taxon>
    </lineage>
</organism>
<accession>A0AA96RGM6</accession>
<evidence type="ECO:0008006" key="4">
    <source>
        <dbReference type="Google" id="ProtNLM"/>
    </source>
</evidence>
<keyword evidence="1" id="KW-0732">Signal</keyword>
<feature type="chain" id="PRO_5041732567" description="DUF4139 domain-containing protein" evidence="1">
    <location>
        <begin position="30"/>
        <end position="569"/>
    </location>
</feature>
<name>A0AA96RGM6_9BACL</name>
<dbReference type="EMBL" id="CP130318">
    <property type="protein sequence ID" value="WNQ12671.1"/>
    <property type="molecule type" value="Genomic_DNA"/>
</dbReference>
<evidence type="ECO:0000256" key="1">
    <source>
        <dbReference type="SAM" id="SignalP"/>
    </source>
</evidence>